<dbReference type="PROSITE" id="PS51257">
    <property type="entry name" value="PROKAR_LIPOPROTEIN"/>
    <property type="match status" value="1"/>
</dbReference>
<organism evidence="1 2">
    <name type="scientific">Flavobacterium reichenbachii</name>
    <dbReference type="NCBI Taxonomy" id="362418"/>
    <lineage>
        <taxon>Bacteria</taxon>
        <taxon>Pseudomonadati</taxon>
        <taxon>Bacteroidota</taxon>
        <taxon>Flavobacteriia</taxon>
        <taxon>Flavobacteriales</taxon>
        <taxon>Flavobacteriaceae</taxon>
        <taxon>Flavobacterium</taxon>
    </lineage>
</organism>
<name>A0A085ZKP7_9FLAO</name>
<sequence length="166" mass="19561">MRKLAVAVVLILTGCTNSSKKEVDLTFFKWNIHESYYLKFNSSDTLYYIDVYGFKEETFFTILNRDEKERIHNILNTITFPKNHVYESQVDDGETNAFVLKDENQTRKLKIHGHNGPNRFWLFAKSLDNIKSVHKFTKTDKKIDLEEMNKMVIMKLPSNFVVDTLQ</sequence>
<dbReference type="AlphaFoldDB" id="A0A085ZKP7"/>
<protein>
    <recommendedName>
        <fullName evidence="3">Lipoprotein</fullName>
    </recommendedName>
</protein>
<dbReference type="RefSeq" id="WP_035682015.1">
    <property type="nucleotide sequence ID" value="NZ_JPRL01000001.1"/>
</dbReference>
<dbReference type="EMBL" id="JPRL01000001">
    <property type="protein sequence ID" value="KFF05011.1"/>
    <property type="molecule type" value="Genomic_DNA"/>
</dbReference>
<dbReference type="OrthoDB" id="1362536at2"/>
<evidence type="ECO:0008006" key="3">
    <source>
        <dbReference type="Google" id="ProtNLM"/>
    </source>
</evidence>
<reference evidence="1 2" key="1">
    <citation type="submission" date="2014-07" db="EMBL/GenBank/DDBJ databases">
        <title>Genome of Flavobacterium reichenbachii LMG 25512.</title>
        <authorList>
            <person name="Stropko S.J."/>
            <person name="Pipes S.E."/>
            <person name="Newman J.D."/>
        </authorList>
    </citation>
    <scope>NUCLEOTIDE SEQUENCE [LARGE SCALE GENOMIC DNA]</scope>
    <source>
        <strain evidence="1 2">LMG 25512</strain>
    </source>
</reference>
<dbReference type="eggNOG" id="ENOG5030YMQ">
    <property type="taxonomic scope" value="Bacteria"/>
</dbReference>
<gene>
    <name evidence="1" type="ORF">IW19_05475</name>
</gene>
<proteinExistence type="predicted"/>
<evidence type="ECO:0000313" key="1">
    <source>
        <dbReference type="EMBL" id="KFF05011.1"/>
    </source>
</evidence>
<dbReference type="Proteomes" id="UP000028715">
    <property type="component" value="Unassembled WGS sequence"/>
</dbReference>
<keyword evidence="2" id="KW-1185">Reference proteome</keyword>
<comment type="caution">
    <text evidence="1">The sequence shown here is derived from an EMBL/GenBank/DDBJ whole genome shotgun (WGS) entry which is preliminary data.</text>
</comment>
<evidence type="ECO:0000313" key="2">
    <source>
        <dbReference type="Proteomes" id="UP000028715"/>
    </source>
</evidence>
<accession>A0A085ZKP7</accession>